<protein>
    <recommendedName>
        <fullName evidence="5">Phosphatase and actin regulator</fullName>
    </recommendedName>
</protein>
<name>A0A8S4C0F3_9TELE</name>
<dbReference type="AlphaFoldDB" id="A0A8S4C0F3"/>
<dbReference type="EMBL" id="CAJRST010039999">
    <property type="protein sequence ID" value="CAG6016706.1"/>
    <property type="molecule type" value="Genomic_DNA"/>
</dbReference>
<comment type="similarity">
    <text evidence="1 5">Belongs to the phosphatase and actin regulator family.</text>
</comment>
<feature type="compositionally biased region" description="Basic and acidic residues" evidence="6">
    <location>
        <begin position="473"/>
        <end position="492"/>
    </location>
</feature>
<evidence type="ECO:0000313" key="7">
    <source>
        <dbReference type="EMBL" id="CAG6016706.1"/>
    </source>
</evidence>
<feature type="region of interest" description="Disordered" evidence="6">
    <location>
        <begin position="1"/>
        <end position="20"/>
    </location>
</feature>
<feature type="region of interest" description="Disordered" evidence="6">
    <location>
        <begin position="579"/>
        <end position="603"/>
    </location>
</feature>
<comment type="caution">
    <text evidence="7">The sequence shown here is derived from an EMBL/GenBank/DDBJ whole genome shotgun (WGS) entry which is preliminary data.</text>
</comment>
<feature type="compositionally biased region" description="Acidic residues" evidence="6">
    <location>
        <begin position="1"/>
        <end position="13"/>
    </location>
</feature>
<proteinExistence type="inferred from homology"/>
<feature type="compositionally biased region" description="Polar residues" evidence="6">
    <location>
        <begin position="404"/>
        <end position="419"/>
    </location>
</feature>
<feature type="compositionally biased region" description="Polar residues" evidence="6">
    <location>
        <begin position="327"/>
        <end position="337"/>
    </location>
</feature>
<feature type="compositionally biased region" description="Basic and acidic residues" evidence="6">
    <location>
        <begin position="357"/>
        <end position="372"/>
    </location>
</feature>
<evidence type="ECO:0000256" key="6">
    <source>
        <dbReference type="SAM" id="MobiDB-lite"/>
    </source>
</evidence>
<keyword evidence="2 5" id="KW-0677">Repeat</keyword>
<feature type="compositionally biased region" description="Basic and acidic residues" evidence="6">
    <location>
        <begin position="68"/>
        <end position="85"/>
    </location>
</feature>
<evidence type="ECO:0000256" key="3">
    <source>
        <dbReference type="ARBA" id="ARBA00023203"/>
    </source>
</evidence>
<feature type="compositionally biased region" description="Low complexity" evidence="6">
    <location>
        <begin position="456"/>
        <end position="471"/>
    </location>
</feature>
<feature type="repeat" description="RPEL" evidence="4">
    <location>
        <begin position="608"/>
        <end position="633"/>
    </location>
</feature>
<feature type="compositionally biased region" description="Acidic residues" evidence="6">
    <location>
        <begin position="547"/>
        <end position="557"/>
    </location>
</feature>
<dbReference type="Proteomes" id="UP000677803">
    <property type="component" value="Unassembled WGS sequence"/>
</dbReference>
<feature type="region of interest" description="Disordered" evidence="6">
    <location>
        <begin position="48"/>
        <end position="108"/>
    </location>
</feature>
<feature type="compositionally biased region" description="Low complexity" evidence="6">
    <location>
        <begin position="304"/>
        <end position="321"/>
    </location>
</feature>
<feature type="region of interest" description="Disordered" evidence="6">
    <location>
        <begin position="197"/>
        <end position="562"/>
    </location>
</feature>
<feature type="compositionally biased region" description="Polar residues" evidence="6">
    <location>
        <begin position="208"/>
        <end position="221"/>
    </location>
</feature>
<feature type="repeat" description="RPEL" evidence="4">
    <location>
        <begin position="178"/>
        <end position="203"/>
    </location>
</feature>
<comment type="subunit">
    <text evidence="5">Binds PPP1CA and actin.</text>
</comment>
<sequence>MLKETMEEEEEADFLSAPAAKRFPQLWPLPRFRSHSDVSGFRSRVRFRLRGARSGREEEPANSGGDSEGGREGRVMKEGSVERQRKTVKAGWGAPVRPGARSEMGQTAVSAVSQTASVDGLEKSSVAGCDVVVDNASNTQNAHTSRQQRGKLSSLGKLFKPWKWRKKKTSDKFQDLSKVLERKISTRQTREELIRKGVLIPEQDEPISSENLNGHATSSLTAEEVKVDIESPETVLEEDASGPVSTEEKTDRCDKPTKPTSRANQVRPRDTQDKKQQSSSLPASTKTAGGTTTTTRHKDGASGAKNTSKSTGKASSSTQAKAHSRHTNTTSRGTAKSSHPKKTGCTTKTTSTPRSRVPKDAIKPAQSDGKDVKKNRKSDTPAPSTVPQKTATETPSQPGELKSTPLSSGNETEGTQVLSTPDPEPKPAPNGSNAVEETRKDLPPETTVQSSHINMSTEETSFTEGETNSSSQGEKRRIDVKEGGDGKKKEGTECGAESTPRSAEGEAEKSQRLSVKTDQAEVTVIPDVPRDTQTSDSDSDGPILYRDEDEEEEEDEYTNSSLAIKIRRRDTLNIKLGNRPSKKELEEKNILPRSSETERHELRQQIGSKLVRRLSQRPTTEELEQRNILKQKNEAEEQEAKQEIKRRLSRKLSVRPTVAELVARRILRFNEYVEVTDAKDYDRRADKPWTRLTPADKAAIRKELNEFKSREMEVHEDSKHFTRFHRP</sequence>
<dbReference type="InterPro" id="IPR004018">
    <property type="entry name" value="RPEL_repeat"/>
</dbReference>
<dbReference type="OrthoDB" id="5563016at2759"/>
<feature type="compositionally biased region" description="Basic and acidic residues" evidence="6">
    <location>
        <begin position="246"/>
        <end position="257"/>
    </location>
</feature>
<dbReference type="Gene3D" id="6.10.140.1750">
    <property type="match status" value="1"/>
</dbReference>
<feature type="repeat" description="RPEL" evidence="4">
    <location>
        <begin position="646"/>
        <end position="671"/>
    </location>
</feature>
<dbReference type="Gene3D" id="6.10.140.2130">
    <property type="match status" value="1"/>
</dbReference>
<dbReference type="GO" id="GO:0003779">
    <property type="term" value="F:actin binding"/>
    <property type="evidence" value="ECO:0007669"/>
    <property type="project" value="UniProtKB-KW"/>
</dbReference>
<dbReference type="PROSITE" id="PS51073">
    <property type="entry name" value="RPEL"/>
    <property type="match status" value="4"/>
</dbReference>
<dbReference type="PANTHER" id="PTHR12751">
    <property type="entry name" value="PHOSPHATASE AND ACTIN REGULATOR PHACTR"/>
    <property type="match status" value="1"/>
</dbReference>
<feature type="compositionally biased region" description="Low complexity" evidence="6">
    <location>
        <begin position="343"/>
        <end position="352"/>
    </location>
</feature>
<evidence type="ECO:0000256" key="2">
    <source>
        <dbReference type="ARBA" id="ARBA00022737"/>
    </source>
</evidence>
<dbReference type="PANTHER" id="PTHR12751:SF5">
    <property type="entry name" value="PHOSPHATASE AND ACTIN REGULATOR 2"/>
    <property type="match status" value="1"/>
</dbReference>
<evidence type="ECO:0000256" key="4">
    <source>
        <dbReference type="PROSITE-ProRule" id="PRU00401"/>
    </source>
</evidence>
<feature type="compositionally biased region" description="Polar residues" evidence="6">
    <location>
        <begin position="446"/>
        <end position="455"/>
    </location>
</feature>
<feature type="compositionally biased region" description="Basic and acidic residues" evidence="6">
    <location>
        <begin position="267"/>
        <end position="276"/>
    </location>
</feature>
<feature type="compositionally biased region" description="Low complexity" evidence="6">
    <location>
        <begin position="285"/>
        <end position="294"/>
    </location>
</feature>
<evidence type="ECO:0000256" key="5">
    <source>
        <dbReference type="RuleBase" id="RU301113"/>
    </source>
</evidence>
<evidence type="ECO:0000256" key="1">
    <source>
        <dbReference type="ARBA" id="ARBA00009795"/>
    </source>
</evidence>
<dbReference type="GO" id="GO:0030036">
    <property type="term" value="P:actin cytoskeleton organization"/>
    <property type="evidence" value="ECO:0007669"/>
    <property type="project" value="TreeGrafter"/>
</dbReference>
<evidence type="ECO:0000313" key="8">
    <source>
        <dbReference type="Proteomes" id="UP000677803"/>
    </source>
</evidence>
<feature type="compositionally biased region" description="Polar residues" evidence="6">
    <location>
        <begin position="381"/>
        <end position="397"/>
    </location>
</feature>
<organism evidence="7 8">
    <name type="scientific">Menidia menidia</name>
    <name type="common">Atlantic silverside</name>
    <dbReference type="NCBI Taxonomy" id="238744"/>
    <lineage>
        <taxon>Eukaryota</taxon>
        <taxon>Metazoa</taxon>
        <taxon>Chordata</taxon>
        <taxon>Craniata</taxon>
        <taxon>Vertebrata</taxon>
        <taxon>Euteleostomi</taxon>
        <taxon>Actinopterygii</taxon>
        <taxon>Neopterygii</taxon>
        <taxon>Teleostei</taxon>
        <taxon>Neoteleostei</taxon>
        <taxon>Acanthomorphata</taxon>
        <taxon>Ovalentaria</taxon>
        <taxon>Atherinomorphae</taxon>
        <taxon>Atheriniformes</taxon>
        <taxon>Atherinopsidae</taxon>
        <taxon>Menidiinae</taxon>
        <taxon>Menidia</taxon>
    </lineage>
</organism>
<dbReference type="GO" id="GO:0004864">
    <property type="term" value="F:protein phosphatase inhibitor activity"/>
    <property type="evidence" value="ECO:0007669"/>
    <property type="project" value="UniProtKB-UniRule"/>
</dbReference>
<accession>A0A8S4C0F3</accession>
<gene>
    <name evidence="7" type="ORF">MMEN_LOCUS20454</name>
</gene>
<keyword evidence="3 5" id="KW-0009">Actin-binding</keyword>
<dbReference type="SMART" id="SM00707">
    <property type="entry name" value="RPEL"/>
    <property type="match status" value="4"/>
</dbReference>
<feature type="compositionally biased region" description="Basic and acidic residues" evidence="6">
    <location>
        <begin position="581"/>
        <end position="603"/>
    </location>
</feature>
<feature type="repeat" description="RPEL" evidence="4">
    <location>
        <begin position="570"/>
        <end position="595"/>
    </location>
</feature>
<dbReference type="Pfam" id="PF02755">
    <property type="entry name" value="RPEL"/>
    <property type="match status" value="4"/>
</dbReference>
<reference evidence="7" key="1">
    <citation type="submission" date="2021-05" db="EMBL/GenBank/DDBJ databases">
        <authorList>
            <person name="Tigano A."/>
        </authorList>
    </citation>
    <scope>NUCLEOTIDE SEQUENCE</scope>
</reference>
<keyword evidence="8" id="KW-1185">Reference proteome</keyword>